<feature type="transmembrane region" description="Helical" evidence="1">
    <location>
        <begin position="182"/>
        <end position="199"/>
    </location>
</feature>
<protein>
    <submittedName>
        <fullName evidence="2">Uncharacterized membrane protein</fullName>
    </submittedName>
</protein>
<organism evidence="2 3">
    <name type="scientific">Sulfobacillus thermosulfidooxidans (strain DSM 9293 / VKM B-1269 / AT-1)</name>
    <dbReference type="NCBI Taxonomy" id="929705"/>
    <lineage>
        <taxon>Bacteria</taxon>
        <taxon>Bacillati</taxon>
        <taxon>Bacillota</taxon>
        <taxon>Clostridia</taxon>
        <taxon>Eubacteriales</taxon>
        <taxon>Clostridiales Family XVII. Incertae Sedis</taxon>
        <taxon>Sulfobacillus</taxon>
    </lineage>
</organism>
<feature type="transmembrane region" description="Helical" evidence="1">
    <location>
        <begin position="148"/>
        <end position="170"/>
    </location>
</feature>
<dbReference type="EMBL" id="FWWY01000001">
    <property type="protein sequence ID" value="SMC02673.1"/>
    <property type="molecule type" value="Genomic_DNA"/>
</dbReference>
<keyword evidence="1" id="KW-1133">Transmembrane helix</keyword>
<feature type="transmembrane region" description="Helical" evidence="1">
    <location>
        <begin position="211"/>
        <end position="231"/>
    </location>
</feature>
<feature type="transmembrane region" description="Helical" evidence="1">
    <location>
        <begin position="40"/>
        <end position="59"/>
    </location>
</feature>
<dbReference type="AlphaFoldDB" id="A0A1W1WAB7"/>
<accession>A0A1W1WAB7</accession>
<dbReference type="Proteomes" id="UP000192660">
    <property type="component" value="Unassembled WGS sequence"/>
</dbReference>
<dbReference type="Pfam" id="PF16955">
    <property type="entry name" value="OFeT_1"/>
    <property type="match status" value="1"/>
</dbReference>
<gene>
    <name evidence="2" type="ORF">SAMN00768000_0706</name>
</gene>
<dbReference type="STRING" id="28034.BFX07_05120"/>
<dbReference type="OrthoDB" id="571245at2"/>
<keyword evidence="1" id="KW-0472">Membrane</keyword>
<feature type="transmembrane region" description="Helical" evidence="1">
    <location>
        <begin position="6"/>
        <end position="33"/>
    </location>
</feature>
<evidence type="ECO:0000313" key="2">
    <source>
        <dbReference type="EMBL" id="SMC02673.1"/>
    </source>
</evidence>
<name>A0A1W1WAB7_SULTA</name>
<evidence type="ECO:0000313" key="3">
    <source>
        <dbReference type="Proteomes" id="UP000192660"/>
    </source>
</evidence>
<keyword evidence="1" id="KW-0812">Transmembrane</keyword>
<keyword evidence="3" id="KW-1185">Reference proteome</keyword>
<proteinExistence type="predicted"/>
<dbReference type="RefSeq" id="WP_020376581.1">
    <property type="nucleotide sequence ID" value="NZ_FWWY01000001.1"/>
</dbReference>
<reference evidence="3" key="1">
    <citation type="submission" date="2017-04" db="EMBL/GenBank/DDBJ databases">
        <authorList>
            <person name="Varghese N."/>
            <person name="Submissions S."/>
        </authorList>
    </citation>
    <scope>NUCLEOTIDE SEQUENCE [LARGE SCALE GENOMIC DNA]</scope>
    <source>
        <strain evidence="3">DSM 9293</strain>
    </source>
</reference>
<evidence type="ECO:0000256" key="1">
    <source>
        <dbReference type="SAM" id="Phobius"/>
    </source>
</evidence>
<sequence>MNFYVLIASLLASSVEFIEALSIVLAAGVVYGFRPALKGVFYGILTLALLVAVLGEGILRVIPLQILQGIVGILLLLFGLKWIRKAILRYAGLKALHNEEEAYEKQISRLKASNKGSFEAQATAYNGVVLEGLEVVVIILTMGSGAHAFGSAIAGAAIGLGLVLLLGISLRAPLAKVPENTLKFVVGVMLTSFGTFWAGQSMGISWPLSDATLLLLIAGYVFISLLSIRMLKKEGVRAS</sequence>
<dbReference type="InterPro" id="IPR031594">
    <property type="entry name" value="OFeT_1"/>
</dbReference>
<feature type="transmembrane region" description="Helical" evidence="1">
    <location>
        <begin position="65"/>
        <end position="83"/>
    </location>
</feature>
<feature type="transmembrane region" description="Helical" evidence="1">
    <location>
        <begin position="123"/>
        <end position="142"/>
    </location>
</feature>